<dbReference type="EMBL" id="RCMI01000246">
    <property type="protein sequence ID" value="KAG2922816.1"/>
    <property type="molecule type" value="Genomic_DNA"/>
</dbReference>
<gene>
    <name evidence="1" type="ORF">PC115_g9123</name>
</gene>
<proteinExistence type="predicted"/>
<comment type="caution">
    <text evidence="1">The sequence shown here is derived from an EMBL/GenBank/DDBJ whole genome shotgun (WGS) entry which is preliminary data.</text>
</comment>
<name>A0A8T1CJU5_9STRA</name>
<dbReference type="Proteomes" id="UP000774804">
    <property type="component" value="Unassembled WGS sequence"/>
</dbReference>
<sequence>MRSMQIELLKRSGWPRYRRPTTGLNFNSELHEPRCRCVDTTIPRRRQLHHVKLIGEANKFGGYEAPNHE</sequence>
<evidence type="ECO:0000313" key="1">
    <source>
        <dbReference type="EMBL" id="KAG2922816.1"/>
    </source>
</evidence>
<organism evidence="1 2">
    <name type="scientific">Phytophthora cactorum</name>
    <dbReference type="NCBI Taxonomy" id="29920"/>
    <lineage>
        <taxon>Eukaryota</taxon>
        <taxon>Sar</taxon>
        <taxon>Stramenopiles</taxon>
        <taxon>Oomycota</taxon>
        <taxon>Peronosporomycetes</taxon>
        <taxon>Peronosporales</taxon>
        <taxon>Peronosporaceae</taxon>
        <taxon>Phytophthora</taxon>
    </lineage>
</organism>
<reference evidence="1" key="1">
    <citation type="submission" date="2018-10" db="EMBL/GenBank/DDBJ databases">
        <title>Effector identification in a new, highly contiguous assembly of the strawberry crown rot pathogen Phytophthora cactorum.</title>
        <authorList>
            <person name="Armitage A.D."/>
            <person name="Nellist C.F."/>
            <person name="Bates H."/>
            <person name="Vickerstaff R.J."/>
            <person name="Harrison R.J."/>
        </authorList>
    </citation>
    <scope>NUCLEOTIDE SEQUENCE</scope>
    <source>
        <strain evidence="1">4032</strain>
    </source>
</reference>
<protein>
    <submittedName>
        <fullName evidence="1">Uncharacterized protein</fullName>
    </submittedName>
</protein>
<accession>A0A8T1CJU5</accession>
<evidence type="ECO:0000313" key="2">
    <source>
        <dbReference type="Proteomes" id="UP000774804"/>
    </source>
</evidence>
<dbReference type="AlphaFoldDB" id="A0A8T1CJU5"/>